<evidence type="ECO:0000256" key="5">
    <source>
        <dbReference type="PIRNR" id="PIRNR000410"/>
    </source>
</evidence>
<keyword evidence="3 5" id="KW-0808">Transferase</keyword>
<evidence type="ECO:0000256" key="2">
    <source>
        <dbReference type="ARBA" id="ARBA00022603"/>
    </source>
</evidence>
<dbReference type="GO" id="GO:0032259">
    <property type="term" value="P:methylation"/>
    <property type="evidence" value="ECO:0007669"/>
    <property type="project" value="UniProtKB-KW"/>
</dbReference>
<sequence length="294" mass="32469">MIPLPGLAPSDQASFEHRGLSDADFARFSALILERTGIKLTPSKRTHIEGKLRKRAATLGLGSVADYSRMLFEGGGLASELDILIHLATTNKTDFFRERAHFDILEKTILPALLKMRPKGATPRLKVWSAAASNGAEAFTIAMVLAEAARRGPRFDFAILGTDVSSEMIAEARRAIYPAVMTAPVPAPLQRRYFMRGRGSGNPTMVRVVPELRRRVRFSQVNLVAETLPVDRDVDVIFLRNVLIYFAPSTQKAVVRRLAEHLRPSGYLILGHTEATIGTRMGFEQIGTGVFRVT</sequence>
<protein>
    <recommendedName>
        <fullName evidence="5">Chemotaxis protein methyltransferase</fullName>
        <ecNumber evidence="5">2.1.1.80</ecNumber>
    </recommendedName>
</protein>
<feature type="binding site" evidence="6">
    <location>
        <position position="163"/>
    </location>
    <ligand>
        <name>S-adenosyl-L-methionine</name>
        <dbReference type="ChEBI" id="CHEBI:59789"/>
    </ligand>
</feature>
<dbReference type="EC" id="2.1.1.80" evidence="5"/>
<keyword evidence="4 5" id="KW-0949">S-adenosyl-L-methionine</keyword>
<dbReference type="SMART" id="SM00138">
    <property type="entry name" value="MeTrc"/>
    <property type="match status" value="1"/>
</dbReference>
<evidence type="ECO:0000256" key="4">
    <source>
        <dbReference type="ARBA" id="ARBA00022691"/>
    </source>
</evidence>
<dbReference type="PANTHER" id="PTHR24422:SF26">
    <property type="entry name" value="CHEMOTAXIS PROTEIN METHYLTRANSFERASE"/>
    <property type="match status" value="1"/>
</dbReference>
<evidence type="ECO:0000256" key="3">
    <source>
        <dbReference type="ARBA" id="ARBA00022679"/>
    </source>
</evidence>
<evidence type="ECO:0000256" key="6">
    <source>
        <dbReference type="PIRSR" id="PIRSR000410-1"/>
    </source>
</evidence>
<dbReference type="PRINTS" id="PR00996">
    <property type="entry name" value="CHERMTFRASE"/>
</dbReference>
<dbReference type="EMBL" id="QNTQ01000034">
    <property type="protein sequence ID" value="RBI82613.1"/>
    <property type="molecule type" value="Genomic_DNA"/>
</dbReference>
<comment type="function">
    <text evidence="5">Methylation of the membrane-bound methyl-accepting chemotaxis proteins (MCP) to form gamma-glutamyl methyl ester residues in MCP.</text>
</comment>
<name>A0A365U3P9_9RHOB</name>
<dbReference type="Gene3D" id="3.40.50.150">
    <property type="entry name" value="Vaccinia Virus protein VP39"/>
    <property type="match status" value="1"/>
</dbReference>
<dbReference type="Gene3D" id="1.10.155.10">
    <property type="entry name" value="Chemotaxis receptor methyltransferase CheR, N-terminal domain"/>
    <property type="match status" value="1"/>
</dbReference>
<dbReference type="SUPFAM" id="SSF53335">
    <property type="entry name" value="S-adenosyl-L-methionine-dependent methyltransferases"/>
    <property type="match status" value="1"/>
</dbReference>
<dbReference type="InterPro" id="IPR036804">
    <property type="entry name" value="CheR_N_sf"/>
</dbReference>
<dbReference type="InterPro" id="IPR026024">
    <property type="entry name" value="Chemotaxis_MeTrfase_CheR"/>
</dbReference>
<dbReference type="CDD" id="cd02440">
    <property type="entry name" value="AdoMet_MTases"/>
    <property type="match status" value="1"/>
</dbReference>
<dbReference type="PROSITE" id="PS50123">
    <property type="entry name" value="CHER"/>
    <property type="match status" value="1"/>
</dbReference>
<dbReference type="InterPro" id="IPR050903">
    <property type="entry name" value="Bact_Chemotaxis_MeTrfase"/>
</dbReference>
<accession>A0A365U3P9</accession>
<dbReference type="PIRSF" id="PIRSF000410">
    <property type="entry name" value="CheR"/>
    <property type="match status" value="1"/>
</dbReference>
<dbReference type="InterPro" id="IPR029063">
    <property type="entry name" value="SAM-dependent_MTases_sf"/>
</dbReference>
<reference evidence="8 9" key="1">
    <citation type="submission" date="2018-07" db="EMBL/GenBank/DDBJ databases">
        <title>Rhodosalinus sp. strain E84T genomic sequence and assembly.</title>
        <authorList>
            <person name="Liu Z.-W."/>
            <person name="Lu D.-C."/>
        </authorList>
    </citation>
    <scope>NUCLEOTIDE SEQUENCE [LARGE SCALE GENOMIC DNA]</scope>
    <source>
        <strain evidence="8 9">E84</strain>
    </source>
</reference>
<feature type="binding site" evidence="6">
    <location>
        <begin position="222"/>
        <end position="223"/>
    </location>
    <ligand>
        <name>S-adenosyl-L-methionine</name>
        <dbReference type="ChEBI" id="CHEBI:59789"/>
    </ligand>
</feature>
<evidence type="ECO:0000313" key="8">
    <source>
        <dbReference type="EMBL" id="RBI82613.1"/>
    </source>
</evidence>
<organism evidence="8 9">
    <name type="scientific">Rhodosalinus halophilus</name>
    <dbReference type="NCBI Taxonomy" id="2259333"/>
    <lineage>
        <taxon>Bacteria</taxon>
        <taxon>Pseudomonadati</taxon>
        <taxon>Pseudomonadota</taxon>
        <taxon>Alphaproteobacteria</taxon>
        <taxon>Rhodobacterales</taxon>
        <taxon>Paracoccaceae</taxon>
        <taxon>Rhodosalinus</taxon>
    </lineage>
</organism>
<dbReference type="Pfam" id="PF03705">
    <property type="entry name" value="CheR_N"/>
    <property type="match status" value="1"/>
</dbReference>
<feature type="binding site" evidence="6">
    <location>
        <begin position="240"/>
        <end position="241"/>
    </location>
    <ligand>
        <name>S-adenosyl-L-methionine</name>
        <dbReference type="ChEBI" id="CHEBI:59789"/>
    </ligand>
</feature>
<dbReference type="Pfam" id="PF01739">
    <property type="entry name" value="CheR"/>
    <property type="match status" value="1"/>
</dbReference>
<dbReference type="InterPro" id="IPR022642">
    <property type="entry name" value="CheR_C"/>
</dbReference>
<dbReference type="SUPFAM" id="SSF47757">
    <property type="entry name" value="Chemotaxis receptor methyltransferase CheR, N-terminal domain"/>
    <property type="match status" value="1"/>
</dbReference>
<feature type="binding site" evidence="6">
    <location>
        <position position="137"/>
    </location>
    <ligand>
        <name>S-adenosyl-L-methionine</name>
        <dbReference type="ChEBI" id="CHEBI:59789"/>
    </ligand>
</feature>
<dbReference type="InterPro" id="IPR000780">
    <property type="entry name" value="CheR_MeTrfase"/>
</dbReference>
<dbReference type="InterPro" id="IPR022641">
    <property type="entry name" value="CheR_N"/>
</dbReference>
<keyword evidence="9" id="KW-1185">Reference proteome</keyword>
<feature type="domain" description="CheR-type methyltransferase" evidence="7">
    <location>
        <begin position="20"/>
        <end position="294"/>
    </location>
</feature>
<evidence type="ECO:0000313" key="9">
    <source>
        <dbReference type="Proteomes" id="UP000253370"/>
    </source>
</evidence>
<comment type="caution">
    <text evidence="8">The sequence shown here is derived from an EMBL/GenBank/DDBJ whole genome shotgun (WGS) entry which is preliminary data.</text>
</comment>
<gene>
    <name evidence="8" type="ORF">DRV85_18535</name>
</gene>
<comment type="catalytic activity">
    <reaction evidence="1 5">
        <text>L-glutamyl-[protein] + S-adenosyl-L-methionine = [protein]-L-glutamate 5-O-methyl ester + S-adenosyl-L-homocysteine</text>
        <dbReference type="Rhea" id="RHEA:24452"/>
        <dbReference type="Rhea" id="RHEA-COMP:10208"/>
        <dbReference type="Rhea" id="RHEA-COMP:10311"/>
        <dbReference type="ChEBI" id="CHEBI:29973"/>
        <dbReference type="ChEBI" id="CHEBI:57856"/>
        <dbReference type="ChEBI" id="CHEBI:59789"/>
        <dbReference type="ChEBI" id="CHEBI:82795"/>
        <dbReference type="EC" id="2.1.1.80"/>
    </reaction>
</comment>
<evidence type="ECO:0000259" key="7">
    <source>
        <dbReference type="PROSITE" id="PS50123"/>
    </source>
</evidence>
<evidence type="ECO:0000256" key="1">
    <source>
        <dbReference type="ARBA" id="ARBA00001541"/>
    </source>
</evidence>
<dbReference type="GO" id="GO:0008983">
    <property type="term" value="F:protein-glutamate O-methyltransferase activity"/>
    <property type="evidence" value="ECO:0007669"/>
    <property type="project" value="UniProtKB-EC"/>
</dbReference>
<dbReference type="Proteomes" id="UP000253370">
    <property type="component" value="Unassembled WGS sequence"/>
</dbReference>
<feature type="binding site" evidence="6">
    <location>
        <position position="97"/>
    </location>
    <ligand>
        <name>S-adenosyl-L-methionine</name>
        <dbReference type="ChEBI" id="CHEBI:59789"/>
    </ligand>
</feature>
<proteinExistence type="predicted"/>
<dbReference type="AlphaFoldDB" id="A0A365U3P9"/>
<feature type="binding site" evidence="6">
    <location>
        <position position="93"/>
    </location>
    <ligand>
        <name>S-adenosyl-L-methionine</name>
        <dbReference type="ChEBI" id="CHEBI:59789"/>
    </ligand>
</feature>
<feature type="binding site" evidence="6">
    <location>
        <position position="91"/>
    </location>
    <ligand>
        <name>S-adenosyl-L-methionine</name>
        <dbReference type="ChEBI" id="CHEBI:59789"/>
    </ligand>
</feature>
<dbReference type="OrthoDB" id="9816309at2"/>
<dbReference type="PANTHER" id="PTHR24422">
    <property type="entry name" value="CHEMOTAXIS PROTEIN METHYLTRANSFERASE"/>
    <property type="match status" value="1"/>
</dbReference>
<keyword evidence="2 5" id="KW-0489">Methyltransferase</keyword>